<dbReference type="GO" id="GO:0008757">
    <property type="term" value="F:S-adenosylmethionine-dependent methyltransferase activity"/>
    <property type="evidence" value="ECO:0007669"/>
    <property type="project" value="InterPro"/>
</dbReference>
<dbReference type="EMBL" id="OVEO01000003">
    <property type="protein sequence ID" value="SPQ94749.1"/>
    <property type="molecule type" value="Genomic_DNA"/>
</dbReference>
<keyword evidence="4" id="KW-1185">Reference proteome</keyword>
<evidence type="ECO:0000313" key="2">
    <source>
        <dbReference type="EMBL" id="CEP02619.1"/>
    </source>
</evidence>
<dbReference type="Gene3D" id="3.40.50.150">
    <property type="entry name" value="Vaccinia Virus protein VP39"/>
    <property type="match status" value="1"/>
</dbReference>
<dbReference type="STRING" id="37360.A0A0G4J5J6"/>
<dbReference type="AlphaFoldDB" id="A0A0G4J5J6"/>
<evidence type="ECO:0000259" key="1">
    <source>
        <dbReference type="Pfam" id="PF08241"/>
    </source>
</evidence>
<dbReference type="Proteomes" id="UP000290189">
    <property type="component" value="Unassembled WGS sequence"/>
</dbReference>
<reference evidence="3 5" key="2">
    <citation type="submission" date="2018-03" db="EMBL/GenBank/DDBJ databases">
        <authorList>
            <person name="Fogelqvist J."/>
        </authorList>
    </citation>
    <scope>NUCLEOTIDE SEQUENCE [LARGE SCALE GENOMIC DNA]</scope>
</reference>
<dbReference type="CDD" id="cd02440">
    <property type="entry name" value="AdoMet_MTases"/>
    <property type="match status" value="1"/>
</dbReference>
<feature type="domain" description="Methyltransferase type 11" evidence="1">
    <location>
        <begin position="78"/>
        <end position="178"/>
    </location>
</feature>
<organism evidence="2 4">
    <name type="scientific">Plasmodiophora brassicae</name>
    <name type="common">Clubroot disease agent</name>
    <dbReference type="NCBI Taxonomy" id="37360"/>
    <lineage>
        <taxon>Eukaryota</taxon>
        <taxon>Sar</taxon>
        <taxon>Rhizaria</taxon>
        <taxon>Endomyxa</taxon>
        <taxon>Phytomyxea</taxon>
        <taxon>Plasmodiophorida</taxon>
        <taxon>Plasmodiophoridae</taxon>
        <taxon>Plasmodiophora</taxon>
    </lineage>
</organism>
<dbReference type="OrthoDB" id="10253390at2759"/>
<dbReference type="SUPFAM" id="SSF53335">
    <property type="entry name" value="S-adenosyl-L-methionine-dependent methyltransferases"/>
    <property type="match status" value="1"/>
</dbReference>
<evidence type="ECO:0000313" key="3">
    <source>
        <dbReference type="EMBL" id="SPQ94749.1"/>
    </source>
</evidence>
<dbReference type="OMA" id="DICELVC"/>
<dbReference type="Pfam" id="PF08241">
    <property type="entry name" value="Methyltransf_11"/>
    <property type="match status" value="1"/>
</dbReference>
<dbReference type="PANTHER" id="PTHR47473">
    <property type="entry name" value="BTA1P"/>
    <property type="match status" value="1"/>
</dbReference>
<accession>A0A0G4J5J6</accession>
<protein>
    <recommendedName>
        <fullName evidence="1">Methyltransferase type 11 domain-containing protein</fullName>
    </recommendedName>
</protein>
<evidence type="ECO:0000313" key="4">
    <source>
        <dbReference type="Proteomes" id="UP000039324"/>
    </source>
</evidence>
<reference evidence="2 4" key="1">
    <citation type="submission" date="2015-02" db="EMBL/GenBank/DDBJ databases">
        <authorList>
            <person name="Chooi Y.-H."/>
        </authorList>
    </citation>
    <scope>NUCLEOTIDE SEQUENCE [LARGE SCALE GENOMIC DNA]</scope>
    <source>
        <strain evidence="2">E3</strain>
    </source>
</reference>
<proteinExistence type="predicted"/>
<geneLocation type="mitochondrion" evidence="3"/>
<dbReference type="InterPro" id="IPR029063">
    <property type="entry name" value="SAM-dependent_MTases_sf"/>
</dbReference>
<dbReference type="PANTHER" id="PTHR47473:SF1">
    <property type="entry name" value="METHYLTRANSFERASE DOMAIN-CONTAINING PROTEIN"/>
    <property type="match status" value="1"/>
</dbReference>
<dbReference type="InterPro" id="IPR013216">
    <property type="entry name" value="Methyltransf_11"/>
</dbReference>
<evidence type="ECO:0000313" key="5">
    <source>
        <dbReference type="Proteomes" id="UP000290189"/>
    </source>
</evidence>
<sequence length="269" mass="29862">MSVGAAGVARDWAWATVQPFFDAVSDLSVPPLERIERFYSRHASKYDGSRAGLLHGRAEALKVAVDHLPDEPKPLVWVDFGAGTGWSLEAMSEIMPLTRFSRVYLLDVSQPMLDIAAERIRRLQAGDICELVCGDAADFDSLAKADLVTFSYSISRMPDYQKAVDKAVGMLAPGGLLAVVDFTVASSCDPDEARSRYWALPSWLLKTASSIGGLHMEAARRQYVERALHVVWEHFRLGAVPYWPIIRVPYYILICRKPQSTDAVECDGR</sequence>
<keyword evidence="3" id="KW-0496">Mitochondrion</keyword>
<name>A0A0G4J5J6_PLABS</name>
<dbReference type="EMBL" id="CDSF01000133">
    <property type="protein sequence ID" value="CEP02619.1"/>
    <property type="molecule type" value="Genomic_DNA"/>
</dbReference>
<dbReference type="Proteomes" id="UP000039324">
    <property type="component" value="Unassembled WGS sequence"/>
</dbReference>
<gene>
    <name evidence="2" type="ORF">PBRA_002586</name>
    <name evidence="3" type="ORF">PLBR_LOCUS1964</name>
</gene>